<dbReference type="EMBL" id="JAIWYP010000011">
    <property type="protein sequence ID" value="KAH3734977.1"/>
    <property type="molecule type" value="Genomic_DNA"/>
</dbReference>
<name>A0A9D4HW12_DREPO</name>
<sequence>MKEFFNATQMSEDTVTSFWCRGDAILEKTFEGGQLPRPRAKKELMCERLWSGIP</sequence>
<evidence type="ECO:0000313" key="2">
    <source>
        <dbReference type="Proteomes" id="UP000828390"/>
    </source>
</evidence>
<gene>
    <name evidence="1" type="ORF">DPMN_041437</name>
</gene>
<reference evidence="1" key="1">
    <citation type="journal article" date="2019" name="bioRxiv">
        <title>The Genome of the Zebra Mussel, Dreissena polymorpha: A Resource for Invasive Species Research.</title>
        <authorList>
            <person name="McCartney M.A."/>
            <person name="Auch B."/>
            <person name="Kono T."/>
            <person name="Mallez S."/>
            <person name="Zhang Y."/>
            <person name="Obille A."/>
            <person name="Becker A."/>
            <person name="Abrahante J.E."/>
            <person name="Garbe J."/>
            <person name="Badalamenti J.P."/>
            <person name="Herman A."/>
            <person name="Mangelson H."/>
            <person name="Liachko I."/>
            <person name="Sullivan S."/>
            <person name="Sone E.D."/>
            <person name="Koren S."/>
            <person name="Silverstein K.A.T."/>
            <person name="Beckman K.B."/>
            <person name="Gohl D.M."/>
        </authorList>
    </citation>
    <scope>NUCLEOTIDE SEQUENCE</scope>
    <source>
        <strain evidence="1">Duluth1</strain>
        <tissue evidence="1">Whole animal</tissue>
    </source>
</reference>
<comment type="caution">
    <text evidence="1">The sequence shown here is derived from an EMBL/GenBank/DDBJ whole genome shotgun (WGS) entry which is preliminary data.</text>
</comment>
<proteinExistence type="predicted"/>
<evidence type="ECO:0000313" key="1">
    <source>
        <dbReference type="EMBL" id="KAH3734977.1"/>
    </source>
</evidence>
<organism evidence="1 2">
    <name type="scientific">Dreissena polymorpha</name>
    <name type="common">Zebra mussel</name>
    <name type="synonym">Mytilus polymorpha</name>
    <dbReference type="NCBI Taxonomy" id="45954"/>
    <lineage>
        <taxon>Eukaryota</taxon>
        <taxon>Metazoa</taxon>
        <taxon>Spiralia</taxon>
        <taxon>Lophotrochozoa</taxon>
        <taxon>Mollusca</taxon>
        <taxon>Bivalvia</taxon>
        <taxon>Autobranchia</taxon>
        <taxon>Heteroconchia</taxon>
        <taxon>Euheterodonta</taxon>
        <taxon>Imparidentia</taxon>
        <taxon>Neoheterodontei</taxon>
        <taxon>Myida</taxon>
        <taxon>Dreissenoidea</taxon>
        <taxon>Dreissenidae</taxon>
        <taxon>Dreissena</taxon>
    </lineage>
</organism>
<reference evidence="1" key="2">
    <citation type="submission" date="2020-11" db="EMBL/GenBank/DDBJ databases">
        <authorList>
            <person name="McCartney M.A."/>
            <person name="Auch B."/>
            <person name="Kono T."/>
            <person name="Mallez S."/>
            <person name="Becker A."/>
            <person name="Gohl D.M."/>
            <person name="Silverstein K.A.T."/>
            <person name="Koren S."/>
            <person name="Bechman K.B."/>
            <person name="Herman A."/>
            <person name="Abrahante J.E."/>
            <person name="Garbe J."/>
        </authorList>
    </citation>
    <scope>NUCLEOTIDE SEQUENCE</scope>
    <source>
        <strain evidence="1">Duluth1</strain>
        <tissue evidence="1">Whole animal</tissue>
    </source>
</reference>
<accession>A0A9D4HW12</accession>
<protein>
    <submittedName>
        <fullName evidence="1">Uncharacterized protein</fullName>
    </submittedName>
</protein>
<dbReference type="AlphaFoldDB" id="A0A9D4HW12"/>
<keyword evidence="2" id="KW-1185">Reference proteome</keyword>
<dbReference type="Proteomes" id="UP000828390">
    <property type="component" value="Unassembled WGS sequence"/>
</dbReference>